<dbReference type="Gene3D" id="1.20.920.30">
    <property type="match status" value="1"/>
</dbReference>
<dbReference type="GO" id="GO:0005524">
    <property type="term" value="F:ATP binding"/>
    <property type="evidence" value="ECO:0007669"/>
    <property type="project" value="UniProtKB-KW"/>
</dbReference>
<evidence type="ECO:0000256" key="10">
    <source>
        <dbReference type="ARBA" id="ARBA00022846"/>
    </source>
</evidence>
<dbReference type="InterPro" id="IPR041589">
    <property type="entry name" value="DNAH3_AAA_lid_1"/>
</dbReference>
<comment type="function">
    <text evidence="17">Force generating protein of respiratory cilia. Produces force towards the minus ends of microtubules. Dynein has ATPase activity; the force-producing power stroke is thought to occur on release of ADP. Involved in sperm motility; implicated in sperm flagellar assembly.</text>
</comment>
<evidence type="ECO:0000256" key="21">
    <source>
        <dbReference type="ARBA" id="ARBA00082102"/>
    </source>
</evidence>
<evidence type="ECO:0000256" key="14">
    <source>
        <dbReference type="ARBA" id="ARBA00023175"/>
    </source>
</evidence>
<dbReference type="Gene3D" id="1.10.287.2620">
    <property type="match status" value="1"/>
</dbReference>
<dbReference type="Gene3D" id="3.20.180.20">
    <property type="entry name" value="Dynein heavy chain, N-terminal domain 2"/>
    <property type="match status" value="1"/>
</dbReference>
<dbReference type="Pfam" id="PF12775">
    <property type="entry name" value="AAA_7"/>
    <property type="match status" value="1"/>
</dbReference>
<dbReference type="InterPro" id="IPR024317">
    <property type="entry name" value="Dynein_heavy_chain_D4_dom"/>
</dbReference>
<dbReference type="Gene3D" id="1.20.140.100">
    <property type="entry name" value="Dynein heavy chain, N-terminal domain 2"/>
    <property type="match status" value="1"/>
</dbReference>
<keyword evidence="13" id="KW-0969">Cilium</keyword>
<dbReference type="Gene3D" id="1.10.8.720">
    <property type="entry name" value="Region D6 of dynein motor"/>
    <property type="match status" value="1"/>
</dbReference>
<dbReference type="InterPro" id="IPR042222">
    <property type="entry name" value="Dynein_2_N"/>
</dbReference>
<dbReference type="Gene3D" id="1.20.920.20">
    <property type="match status" value="1"/>
</dbReference>
<dbReference type="FunFam" id="1.20.1270.280:FF:000001">
    <property type="entry name" value="dynein heavy chain 7, axonemal"/>
    <property type="match status" value="1"/>
</dbReference>
<dbReference type="FunFam" id="3.40.50.300:FF:000362">
    <property type="entry name" value="Dynein, axonemal, heavy chain 6"/>
    <property type="match status" value="1"/>
</dbReference>
<evidence type="ECO:0000256" key="15">
    <source>
        <dbReference type="ARBA" id="ARBA00023212"/>
    </source>
</evidence>
<evidence type="ECO:0000256" key="9">
    <source>
        <dbReference type="ARBA" id="ARBA00022840"/>
    </source>
</evidence>
<dbReference type="InterPro" id="IPR043157">
    <property type="entry name" value="Dynein_AAA1S"/>
</dbReference>
<dbReference type="Pfam" id="PF12774">
    <property type="entry name" value="AAA_6"/>
    <property type="match status" value="1"/>
</dbReference>
<organism evidence="24 25">
    <name type="scientific">Lymnaea stagnalis</name>
    <name type="common">Great pond snail</name>
    <name type="synonym">Helix stagnalis</name>
    <dbReference type="NCBI Taxonomy" id="6523"/>
    <lineage>
        <taxon>Eukaryota</taxon>
        <taxon>Metazoa</taxon>
        <taxon>Spiralia</taxon>
        <taxon>Lophotrochozoa</taxon>
        <taxon>Mollusca</taxon>
        <taxon>Gastropoda</taxon>
        <taxon>Heterobranchia</taxon>
        <taxon>Euthyneura</taxon>
        <taxon>Panpulmonata</taxon>
        <taxon>Hygrophila</taxon>
        <taxon>Lymnaeoidea</taxon>
        <taxon>Lymnaeidae</taxon>
        <taxon>Lymnaea</taxon>
    </lineage>
</organism>
<dbReference type="Proteomes" id="UP001497497">
    <property type="component" value="Unassembled WGS sequence"/>
</dbReference>
<dbReference type="FunFam" id="1.20.920.20:FF:000006">
    <property type="entry name" value="Dynein, axonemal, heavy chain 6"/>
    <property type="match status" value="1"/>
</dbReference>
<comment type="subunit">
    <text evidence="4">Consists of at least two heavy chains and a number of intermediate and light chains.</text>
</comment>
<dbReference type="FunFam" id="3.40.50.300:FF:001328">
    <property type="entry name" value="Dynein heavy chain 6, axonemal"/>
    <property type="match status" value="1"/>
</dbReference>
<reference evidence="24 25" key="1">
    <citation type="submission" date="2024-04" db="EMBL/GenBank/DDBJ databases">
        <authorList>
            <consortium name="Genoscope - CEA"/>
            <person name="William W."/>
        </authorList>
    </citation>
    <scope>NUCLEOTIDE SEQUENCE [LARGE SCALE GENOMIC DNA]</scope>
</reference>
<comment type="subunit">
    <text evidence="18">The dynein complex consists of at least two heavy chains and a number of intermediate and light chains.</text>
</comment>
<feature type="coiled-coil region" evidence="22">
    <location>
        <begin position="752"/>
        <end position="821"/>
    </location>
</feature>
<dbReference type="Gene3D" id="1.10.8.710">
    <property type="match status" value="1"/>
</dbReference>
<feature type="domain" description="AAA+ ATPase" evidence="23">
    <location>
        <begin position="2048"/>
        <end position="2195"/>
    </location>
</feature>
<dbReference type="InterPro" id="IPR041228">
    <property type="entry name" value="Dynein_C"/>
</dbReference>
<dbReference type="Pfam" id="PF08393">
    <property type="entry name" value="DHC_N2"/>
    <property type="match status" value="1"/>
</dbReference>
<keyword evidence="6" id="KW-0493">Microtubule</keyword>
<dbReference type="PANTHER" id="PTHR22878">
    <property type="entry name" value="DYNEIN HEAVY CHAIN 6, AXONEMAL-LIKE-RELATED"/>
    <property type="match status" value="1"/>
</dbReference>
<dbReference type="InterPro" id="IPR003593">
    <property type="entry name" value="AAA+_ATPase"/>
</dbReference>
<dbReference type="FunFam" id="1.20.58.1120:FF:000005">
    <property type="entry name" value="Dynein, axonemal, heavy chain 12"/>
    <property type="match status" value="1"/>
</dbReference>
<evidence type="ECO:0000256" key="17">
    <source>
        <dbReference type="ARBA" id="ARBA00057074"/>
    </source>
</evidence>
<keyword evidence="11" id="KW-0243">Dynein</keyword>
<comment type="similarity">
    <text evidence="3">Belongs to the dynein heavy chain family.</text>
</comment>
<dbReference type="Pfam" id="PF03028">
    <property type="entry name" value="Dynein_heavy"/>
    <property type="match status" value="1"/>
</dbReference>
<keyword evidence="15" id="KW-0206">Cytoskeleton</keyword>
<dbReference type="FunFam" id="3.40.50.300:FF:000044">
    <property type="entry name" value="Dynein heavy chain 5, axonemal"/>
    <property type="match status" value="1"/>
</dbReference>
<evidence type="ECO:0000259" key="23">
    <source>
        <dbReference type="SMART" id="SM00382"/>
    </source>
</evidence>
<dbReference type="Pfam" id="PF17857">
    <property type="entry name" value="AAA_lid_1"/>
    <property type="match status" value="1"/>
</dbReference>
<dbReference type="Pfam" id="PF18198">
    <property type="entry name" value="AAA_lid_11"/>
    <property type="match status" value="1"/>
</dbReference>
<proteinExistence type="inferred from homology"/>
<evidence type="ECO:0000313" key="24">
    <source>
        <dbReference type="EMBL" id="CAL1542799.1"/>
    </source>
</evidence>
<dbReference type="Pfam" id="PF12777">
    <property type="entry name" value="MT"/>
    <property type="match status" value="1"/>
</dbReference>
<dbReference type="FunFam" id="3.40.50.300:FF:000223">
    <property type="entry name" value="Dynein heavy chain 3, axonemal"/>
    <property type="match status" value="1"/>
</dbReference>
<evidence type="ECO:0000256" key="20">
    <source>
        <dbReference type="ARBA" id="ARBA00078543"/>
    </source>
</evidence>
<dbReference type="GO" id="GO:0005874">
    <property type="term" value="C:microtubule"/>
    <property type="evidence" value="ECO:0007669"/>
    <property type="project" value="UniProtKB-KW"/>
</dbReference>
<dbReference type="Pfam" id="PF17852">
    <property type="entry name" value="Dynein_AAA_lid"/>
    <property type="match status" value="1"/>
</dbReference>
<dbReference type="FunFam" id="3.40.50.300:FF:005585">
    <property type="entry name" value="Predicted protein"/>
    <property type="match status" value="1"/>
</dbReference>
<dbReference type="InterPro" id="IPR041658">
    <property type="entry name" value="AAA_lid_11"/>
</dbReference>
<dbReference type="Gene3D" id="6.10.140.1060">
    <property type="match status" value="1"/>
</dbReference>
<dbReference type="Gene3D" id="1.20.58.1120">
    <property type="match status" value="1"/>
</dbReference>
<keyword evidence="12 22" id="KW-0175">Coiled coil</keyword>
<evidence type="ECO:0000256" key="2">
    <source>
        <dbReference type="ARBA" id="ARBA00004430"/>
    </source>
</evidence>
<dbReference type="Gene3D" id="3.40.50.300">
    <property type="entry name" value="P-loop containing nucleotide triphosphate hydrolases"/>
    <property type="match status" value="5"/>
</dbReference>
<dbReference type="InterPro" id="IPR042219">
    <property type="entry name" value="AAA_lid_11_sf"/>
</dbReference>
<keyword evidence="5" id="KW-0963">Cytoplasm</keyword>
<evidence type="ECO:0000256" key="4">
    <source>
        <dbReference type="ARBA" id="ARBA00011655"/>
    </source>
</evidence>
<keyword evidence="10" id="KW-0282">Flagellum</keyword>
<dbReference type="InterPro" id="IPR042228">
    <property type="entry name" value="Dynein_linker_3"/>
</dbReference>
<dbReference type="InterPro" id="IPR024743">
    <property type="entry name" value="Dynein_HC_stalk"/>
</dbReference>
<dbReference type="GO" id="GO:0003341">
    <property type="term" value="P:cilium movement"/>
    <property type="evidence" value="ECO:0007669"/>
    <property type="project" value="UniProtKB-ARBA"/>
</dbReference>
<dbReference type="Pfam" id="PF12780">
    <property type="entry name" value="AAA_8"/>
    <property type="match status" value="1"/>
</dbReference>
<dbReference type="Gene3D" id="1.20.1270.280">
    <property type="match status" value="1"/>
</dbReference>
<dbReference type="GO" id="GO:0045505">
    <property type="term" value="F:dynein intermediate chain binding"/>
    <property type="evidence" value="ECO:0007669"/>
    <property type="project" value="InterPro"/>
</dbReference>
<evidence type="ECO:0000256" key="7">
    <source>
        <dbReference type="ARBA" id="ARBA00022737"/>
    </source>
</evidence>
<evidence type="ECO:0000313" key="25">
    <source>
        <dbReference type="Proteomes" id="UP001497497"/>
    </source>
</evidence>
<dbReference type="SMART" id="SM00382">
    <property type="entry name" value="AAA"/>
    <property type="match status" value="2"/>
</dbReference>
<evidence type="ECO:0000256" key="8">
    <source>
        <dbReference type="ARBA" id="ARBA00022741"/>
    </source>
</evidence>
<feature type="coiled-coil region" evidence="22">
    <location>
        <begin position="2885"/>
        <end position="2950"/>
    </location>
</feature>
<dbReference type="FunFam" id="3.40.50.300:FF:002141">
    <property type="entry name" value="Dynein heavy chain"/>
    <property type="match status" value="1"/>
</dbReference>
<dbReference type="InterPro" id="IPR027417">
    <property type="entry name" value="P-loop_NTPase"/>
</dbReference>
<evidence type="ECO:0000256" key="6">
    <source>
        <dbReference type="ARBA" id="ARBA00022701"/>
    </source>
</evidence>
<dbReference type="InterPro" id="IPR035706">
    <property type="entry name" value="AAA_9"/>
</dbReference>
<dbReference type="GO" id="GO:0051959">
    <property type="term" value="F:dynein light intermediate chain binding"/>
    <property type="evidence" value="ECO:0007669"/>
    <property type="project" value="InterPro"/>
</dbReference>
<dbReference type="Gene3D" id="1.10.8.1220">
    <property type="match status" value="1"/>
</dbReference>
<dbReference type="Gene3D" id="1.10.472.130">
    <property type="match status" value="1"/>
</dbReference>
<dbReference type="FunFam" id="1.20.140.100:FF:000004">
    <property type="entry name" value="Dynein axonemal heavy chain 6"/>
    <property type="match status" value="1"/>
</dbReference>
<keyword evidence="8" id="KW-0547">Nucleotide-binding</keyword>
<accession>A0AAV2I7M3</accession>
<dbReference type="GO" id="GO:0005858">
    <property type="term" value="C:axonemal dynein complex"/>
    <property type="evidence" value="ECO:0007669"/>
    <property type="project" value="UniProtKB-ARBA"/>
</dbReference>
<keyword evidence="16" id="KW-0966">Cell projection</keyword>
<evidence type="ECO:0000256" key="22">
    <source>
        <dbReference type="SAM" id="Coils"/>
    </source>
</evidence>
<dbReference type="FunFam" id="1.20.920.30:FF:000002">
    <property type="entry name" value="Dynein axonemal heavy chain 3"/>
    <property type="match status" value="1"/>
</dbReference>
<name>A0AAV2I7M3_LYMST</name>
<dbReference type="InterPro" id="IPR035699">
    <property type="entry name" value="AAA_6"/>
</dbReference>
<dbReference type="FunFam" id="3.20.180.20:FF:000003">
    <property type="entry name" value="Dynein heavy chain 12, axonemal"/>
    <property type="match status" value="1"/>
</dbReference>
<dbReference type="FunFam" id="1.10.472.130:FF:000005">
    <property type="entry name" value="Dynein axonemal heavy chain 7"/>
    <property type="match status" value="1"/>
</dbReference>
<keyword evidence="25" id="KW-1185">Reference proteome</keyword>
<evidence type="ECO:0000256" key="1">
    <source>
        <dbReference type="ARBA" id="ARBA00004230"/>
    </source>
</evidence>
<comment type="caution">
    <text evidence="24">The sequence shown here is derived from an EMBL/GenBank/DDBJ whole genome shotgun (WGS) entry which is preliminary data.</text>
</comment>
<evidence type="ECO:0000256" key="3">
    <source>
        <dbReference type="ARBA" id="ARBA00008887"/>
    </source>
</evidence>
<evidence type="ECO:0000256" key="16">
    <source>
        <dbReference type="ARBA" id="ARBA00023273"/>
    </source>
</evidence>
<dbReference type="InterPro" id="IPR041466">
    <property type="entry name" value="Dynein_AAA5_ext"/>
</dbReference>
<comment type="subcellular location">
    <subcellularLocation>
        <location evidence="1">Cell projection</location>
        <location evidence="1">Cilium</location>
        <location evidence="1">Flagellum</location>
    </subcellularLocation>
    <subcellularLocation>
        <location evidence="2">Cytoplasm</location>
        <location evidence="2">Cytoskeleton</location>
        <location evidence="2">Cilium axoneme</location>
    </subcellularLocation>
</comment>
<sequence length="4095" mass="468587">MALERAKLCETPVYSSSKVRGLPGLPPLPAEGSREPSDLYKIVLRNSEHPPLMKSTSWTLAAPFKEQKFDRTPSESIANVYTPTASNLKLKDLPKLYRGKTKDIFIIIKLLFKLQPYLKGYTNENSFNSKVYKILYNLLPFFHLTSQAPSRPLTPTEQIDIMMAIQNEQSKDTHEPTERDLERYYYYIRKGIAPTMLAPQPSQQLKNIERMVPPNLLQSKVLQHLCNDLRLEIANDYEMSARKSIVDYILQEESEKKRLHIEWIPKSFPQKVIRAPVPWHTTFMARKSFNEQHLFITNPVMLKLQNLWFNEFCHLRFVNPEVLLKAELPLLPQEFESLVKTQCWEAHEFLRKTWIPSCAKVFVDYKEVWQDLVPPGEYDSTDLIQEFFSCVASLMSLQLRSMVINSLADFLNFFRRHEAGNDFGEHYDDLSYTEKQVMIVKLKIEEPKIIFEPTFRELRDIILRCFSEIIASGEGLTRVSSNRHIISNIYSKNLFNDLNYLNVFCKISKLIFLKVECELFPDMRGHRLLLRSVRIDESLVTDYVDRAMEIFRINIIGPQKYLNEYKSYADLLNNKADQDVSAFLRDKHSITAFKVKIDSYQKLKDEIASMRVTAPLSMFCLDCVNLNNDMCLRAQRLRDRLVVFVVDENRDLNRTLCKSYEEIHDRVQVVPDSTKDLVDLQDFLKTSSDVTVYKLQDKVTEAGHRLMFLLDYADFPYEDIKLNTVTFHWPLHIVSILDHGQGRIMNKRDQIEEELKKRVAAFEVKIDSYMKEVESFKKKEFMSSEEMKNNVDTLTQLHENLEAARFELEGLQDEEKLLEWEITDFPQLSQMFQTKEPYDKLWRTAYNFYLKNEMWTHGPFKNLNSEEIENEVSEMWRTMYKLTKSFADQPGPRHIANSVKTKIDKFKNNMPILQTICNPGIRDRHWDQMSDIVGFDIRPQKDTSLSTMLEYGLQKHLAKLEEIGGSAAKEYSLEKALTKMKDDWKDLRFDLVPYRDTGVSILSALDDIQALLDDNIVKAQTMRGSPYIKPFETEMKQWEEKLVLMQDIIDEWLKVQATWLYLEPIFSSEDIMAQMPEEGRKFGIVDSYWKDIMKETKQNTNCLVATGQSNMLSRLREANTLLEDIQKGLNAYLEKKRLYFPRFFFLSNDELLEILSETKDPMRVQPHLKKCFEGIAKLDFTDNEEIIGMVSAENETVPFSTTIFPGKAKGMVEKWLLQVEDVMISSLRKVITDSIHAYKTTHRKRWVVEWAGQVVLCVSSLYWTSEVTDSMKNDNGLKIYLERCNRQIDQIVELVRGKLESGTRITLGALTVIDVHARDVLAHLCKNNIRSPQDFNWLSQMRYYFEGRDVFVHMITTEIAYGYEYLGNSPRLVITPLTDRCYRTLMGALKLNLGGAPEGPAGTGKTETSKDLAKAVAKQCVVFNCSDGLDYKAMGKFFKGLAQAGAWACFDEFNRIELEVLSVIAQQIQSIQQAIAAHLKRFMFEGTELSLNPTCTIFITMNPGYAGRQELPDNLKVLFRTVAMMVPDYGMIGEIQLYSMGFVDARSLANKIVAVYRLCSEQLSSQHHYDYGMRAVKSVLTAAGNLKLKYPNQDEAVLLLKAISDVNLPKFLAQDVPLFEGIISDLFPGVKLPQPDYGLFLDTMKDIITKQQLQPNQFFIDKVLQIYEMILVRHGMMIVGEPLGGKTKAYQVLSETLGDLMDSHQFEEFRTIYRIINPKAITMGQLYGCFDPVSHEWSDGVLANTFREYASSQDEYRKWIIFDGPVDAVWIENMNTVLDDNKKLCLMSGEIIQMSNKMNLIFEPADLEQASPATVSRCGMVYLEPHQMGWRPSVQSYMKYSLPKKLRQEQKELVQDLFDWLVEPCLDFVKRNCKTFIPTSEMHQVQMLMKLYTTMLDEIIETCKHWPDEGSPEAANYEHNAEHLTTQQVTLWLQGIFLFCVVWSIGGTVLGDSKKAFDEFFRTLISGVDDNHPKPKSIKITKSNSFPERNTVYDFAFQKKSGGGWIDWMDTIDKSNAAIPPGAKVSTLTIPTAETARQQFFLNLYMTHEVPLLVIGPTGTGKSAITNSYLLSLPKESYIPNCINFSARTSANQTQDIIMSKLDRRRKGVFGPPMGKKSVVFVDDLNMPAKEKYGAQPPIELLRQWIDHGHWYDRKDTSKIFLNDVLFVSAMGPPGGGRNDITSRFTRHLNIVSIDEFEDSIMTKIFTAITDWHFANGFETSFVKNGKLLVAATMGVYKDAIANFLPTPTKSHYVFNLRDFARVIRGVLLVPPTEMNEMEKLLRLWVHEVYRVFYDRLIDDDDRNMFFKIVRNNCQDSFKQNIDKILGHLSKSGKVTDADIRSLFFGDFFNPENKVYTEITDLKQLTSVMEHYLDEYNLVSKAPMKLVMFKFAIEHMSRVSRVLLQDNGHALLVGIGGSGRQSAAKLATFMANYDLFQIEITKIYGNTEWREDLKRLLRKAGVEGKPTVFLFSDNQIKDESFMEDISMILNTGDVPNIFPSDEKADVIEKMQAVARMEGRQLDGTPLAMYNFFIARVKQQLHIVLAMSPIGDAFRNRLRMFPSLINCCTIDWFQAWPEDALEMVANKFLEEIEMDDSMKLETVSMCKHFHESVRLASEKYYDVLRRHNYVTPTSYLELILTFKSLLTVKREELMTMKNRYLVGLEKLEFAASQVSVMQQELTDLQPELIKTSADTEKLMIKIEQDTVEVEAKKEVVAADEAVANEAAAAAQAIKDDCEGDLAEAIPALEAAITALNTLKPADVSNVKAMKNPPSAVKLVMESVCVMLGIKSERKPDPSGSGKMMEDYWGPSMKLLGDLKFLDRLKTYDKDNISPPIIKKIREKYIANPDFDPTLIRNASTACEGLCKWVRAMDIYDKVAKVVAPKKAKLAEAEGELSVQMEKLNEKRAQLQAVTDKLQALNDEFEVMTQKKKDLESNIDLCSKKLDRAEKLIGGLGGEKDRWTEAARALGEMYINITGDVLISSGVVAYHGAFTVDFRQMMTKEWHEQCVKRNIPSSKVFSLSATLGEPVKIRAWNIAGLPVDAFSVDNGIIVSKSRRWPLMIDPQGQANKWIKNMEKANKLNIIKLSDGGYMRTLENSIQFGNPILLENVGEELDPILEPVLQKLTFRQQGVEYMRLGDNIIEYSPDFKMYITTGLRNPHYLPEVSVKVCLLNFMITPQGLEDQLLGIVAAKEKPELEEKKNQLILESAANRKQLKEIEDKILEVLSSSQGNILEDETAIKVLSSSKVLSEEISAKQEIAVSTEKEIDETRNGYKPVALHSSILFFCISDLANIEPMYQYSLTWFINLYLQSILNSKRSEDLQDRIINLNEHFTYSMYNNVCRSLFEKDKLLFSFVLCIGIKKGQGKVDENVWRFLLTGGVALDNPLPNPATAWLSDKAWSEIVRASNLPNLKGLKDHVNKQPDTWKKFYDNSAPHNYKLPTPWDSLTGLDAMIVLRCFRPDKIVPAVQNFIVENMGQAYIEPPTFDLPGSFADSNCCAPLIFILSPGADPMMALLKFGEDRGYKTNMIQTISLGQGQGPIAAKMIDRAISDGSWVVLQNCHLATSWMPKLEKICEEVIVPESTNEDFRLWLTSYPSDSFPVSILQNGVKMTNEPPKGLRANLLRSYLNDPISDTTFWEGCNKRKAWHKMLFGLCFFHALVQERRKFGPLGWNIPYEFNESDLRISMRQMQMFLNDYDDLPLPALTYLTGECNYGGRVTDDKDRRLLNSLLSVFYSERIVLDDKYKLSSSGLYYAPPEGPYQSYIEYIRTLPFIALPEVFGLHENADITKDNKETALLFESILLTLPRQSGGGGQTSGNAMENLAADILSKLPQNFDLEFVINKYPVVYEESMNTVLRQELIRFNNLISVVRKTLINMRKAIKGLVVMSSELEEVFNSMLVGKVPASWASKSYPSLKPLGSYVADLLARLKFFQDWIDNGAPSTFWLSGFYFTQSFLTGVSQNYARKTTIPIDLVGFEFEVLKDNPTGKPEDGAFVYGLFMEGAKWDRDKMVIGESAPKILFDIMPNIWLKPNSIDQFQKLPSYTCPVYKTSARRGTLSTTGHSTNFVMYIQLASDKPESHWINRGVASLCQLDD</sequence>
<keyword evidence="9" id="KW-0067">ATP-binding</keyword>
<dbReference type="GO" id="GO:0031514">
    <property type="term" value="C:motile cilium"/>
    <property type="evidence" value="ECO:0007669"/>
    <property type="project" value="UniProtKB-SubCell"/>
</dbReference>
<protein>
    <recommendedName>
        <fullName evidence="19">Dynein axonemal heavy chain 7</fullName>
    </recommendedName>
    <alternativeName>
        <fullName evidence="21">Axonemal beta dynein heavy chain 7</fullName>
    </alternativeName>
    <alternativeName>
        <fullName evidence="20">Ciliary dynein heavy chain 7</fullName>
    </alternativeName>
</protein>
<dbReference type="FunFam" id="1.10.8.710:FF:000004">
    <property type="entry name" value="Dynein axonemal heavy chain 6"/>
    <property type="match status" value="1"/>
</dbReference>
<dbReference type="FunFam" id="3.10.490.20:FF:000001">
    <property type="entry name" value="dynein heavy chain 7, axonemal"/>
    <property type="match status" value="1"/>
</dbReference>
<dbReference type="PANTHER" id="PTHR22878:SF71">
    <property type="entry name" value="DYNEIN, AXONEMAL, HEAVY CHAIN 3"/>
    <property type="match status" value="1"/>
</dbReference>
<dbReference type="Pfam" id="PF12781">
    <property type="entry name" value="AAA_9"/>
    <property type="match status" value="1"/>
</dbReference>
<gene>
    <name evidence="24" type="ORF">GSLYS_00016333001</name>
</gene>
<dbReference type="InterPro" id="IPR013602">
    <property type="entry name" value="Dynein_heavy_linker"/>
</dbReference>
<evidence type="ECO:0000256" key="12">
    <source>
        <dbReference type="ARBA" id="ARBA00023054"/>
    </source>
</evidence>
<dbReference type="InterPro" id="IPR026983">
    <property type="entry name" value="DHC"/>
</dbReference>
<dbReference type="InterPro" id="IPR043160">
    <property type="entry name" value="Dynein_C_barrel"/>
</dbReference>
<evidence type="ECO:0000256" key="19">
    <source>
        <dbReference type="ARBA" id="ARBA00071816"/>
    </source>
</evidence>
<keyword evidence="14" id="KW-0505">Motor protein</keyword>
<dbReference type="SUPFAM" id="SSF52540">
    <property type="entry name" value="P-loop containing nucleoside triphosphate hydrolases"/>
    <property type="match status" value="4"/>
</dbReference>
<evidence type="ECO:0000256" key="5">
    <source>
        <dbReference type="ARBA" id="ARBA00022490"/>
    </source>
</evidence>
<keyword evidence="7" id="KW-0677">Repeat</keyword>
<dbReference type="InterPro" id="IPR004273">
    <property type="entry name" value="Dynein_heavy_D6_P-loop"/>
</dbReference>
<dbReference type="EMBL" id="CAXITT010000507">
    <property type="protein sequence ID" value="CAL1542799.1"/>
    <property type="molecule type" value="Genomic_DNA"/>
</dbReference>
<evidence type="ECO:0000256" key="11">
    <source>
        <dbReference type="ARBA" id="ARBA00023017"/>
    </source>
</evidence>
<dbReference type="GO" id="GO:0008569">
    <property type="term" value="F:minus-end-directed microtubule motor activity"/>
    <property type="evidence" value="ECO:0007669"/>
    <property type="project" value="InterPro"/>
</dbReference>
<dbReference type="FunFam" id="1.10.287.2620:FF:000002">
    <property type="entry name" value="Dynein heavy chain 2, axonemal"/>
    <property type="match status" value="1"/>
</dbReference>
<feature type="domain" description="AAA+ ATPase" evidence="23">
    <location>
        <begin position="1391"/>
        <end position="1530"/>
    </location>
</feature>
<dbReference type="Pfam" id="PF18199">
    <property type="entry name" value="Dynein_C"/>
    <property type="match status" value="1"/>
</dbReference>
<dbReference type="FunFam" id="1.10.8.720:FF:000001">
    <property type="entry name" value="dynein heavy chain 7, axonemal"/>
    <property type="match status" value="1"/>
</dbReference>
<dbReference type="Gene3D" id="3.10.490.20">
    <property type="match status" value="1"/>
</dbReference>
<evidence type="ECO:0000256" key="18">
    <source>
        <dbReference type="ARBA" id="ARBA00062885"/>
    </source>
</evidence>
<evidence type="ECO:0000256" key="13">
    <source>
        <dbReference type="ARBA" id="ARBA00023069"/>
    </source>
</evidence>
<dbReference type="FunFam" id="1.10.8.1220:FF:000001">
    <property type="entry name" value="Dynein axonemal heavy chain 5"/>
    <property type="match status" value="1"/>
</dbReference>